<proteinExistence type="predicted"/>
<dbReference type="Proteomes" id="UP000033109">
    <property type="component" value="Chromosome"/>
</dbReference>
<dbReference type="NCBIfam" id="NF047558">
    <property type="entry name" value="TPR_END_plus"/>
    <property type="match status" value="1"/>
</dbReference>
<keyword evidence="3" id="KW-1185">Reference proteome</keyword>
<dbReference type="RefSeq" id="WP_046310133.1">
    <property type="nucleotide sequence ID" value="NZ_CBCSCY010000004.1"/>
</dbReference>
<evidence type="ECO:0000313" key="3">
    <source>
        <dbReference type="Proteomes" id="UP000033109"/>
    </source>
</evidence>
<dbReference type="PATRIC" id="fig|400092.3.peg.1817"/>
<evidence type="ECO:0000256" key="1">
    <source>
        <dbReference type="SAM" id="SignalP"/>
    </source>
</evidence>
<organism evidence="2 3">
    <name type="scientific">Pontibacter korlensis</name>
    <dbReference type="NCBI Taxonomy" id="400092"/>
    <lineage>
        <taxon>Bacteria</taxon>
        <taxon>Pseudomonadati</taxon>
        <taxon>Bacteroidota</taxon>
        <taxon>Cytophagia</taxon>
        <taxon>Cytophagales</taxon>
        <taxon>Hymenobacteraceae</taxon>
        <taxon>Pontibacter</taxon>
    </lineage>
</organism>
<accession>A0A0E3ZEP2</accession>
<dbReference type="HOGENOM" id="CLU_080671_0_0_10"/>
<dbReference type="EMBL" id="CP009621">
    <property type="protein sequence ID" value="AKD03110.1"/>
    <property type="molecule type" value="Genomic_DNA"/>
</dbReference>
<protein>
    <submittedName>
        <fullName evidence="2">Uncharacterized protein</fullName>
    </submittedName>
</protein>
<gene>
    <name evidence="2" type="ORF">PKOR_08230</name>
</gene>
<feature type="signal peptide" evidence="1">
    <location>
        <begin position="1"/>
        <end position="20"/>
    </location>
</feature>
<name>A0A0E3ZEP2_9BACT</name>
<sequence length="306" mass="34154">MKRTFLIVLLIASMAATALAQSIGEASAKYDAKEYKASGELYEKAFAKGAGSTTDYYNAACSWALAGNKDKAIANLQLAVDRGYINLSHLKQDTDLNSLHGDNRWKTLVQNLEKKVAALEANYNKPLKAQLEKIYQTDQEVRRKISTVQQEHGPNSPEMQALWKEMSETDDINKKAVVAVLEEHGWPGISLVGPQASSAVFLVIQHSDKQTMEKYLPMLKAAAEKGEAAKSQVALMEDRVRMNNGQPQLYGSQLRMNNDTEQYELHTIEDEANVNKRRAEMGLEPLEEYMKRFGLDYKVPQAGPAN</sequence>
<dbReference type="AlphaFoldDB" id="A0A0E3ZEP2"/>
<dbReference type="Pfam" id="PF20329">
    <property type="entry name" value="DUF6624"/>
    <property type="match status" value="1"/>
</dbReference>
<dbReference type="InterPro" id="IPR046732">
    <property type="entry name" value="DUF6624"/>
</dbReference>
<feature type="chain" id="PRO_5002416927" evidence="1">
    <location>
        <begin position="21"/>
        <end position="306"/>
    </location>
</feature>
<evidence type="ECO:0000313" key="2">
    <source>
        <dbReference type="EMBL" id="AKD03110.1"/>
    </source>
</evidence>
<dbReference type="KEGG" id="pko:PKOR_08230"/>
<dbReference type="STRING" id="400092.PKOR_08230"/>
<reference evidence="2 3" key="1">
    <citation type="journal article" date="2015" name="Sci. Rep.">
        <title>Unraveling adaptation of Pontibacter korlensis to radiation and infertility in desert through complete genome and comparative transcriptomic analysis.</title>
        <authorList>
            <person name="Dai J."/>
            <person name="Dai W."/>
            <person name="Qiu C."/>
            <person name="Yang Z."/>
            <person name="Zhang Y."/>
            <person name="Zhou M."/>
            <person name="Zhang L."/>
            <person name="Fang C."/>
            <person name="Gao Q."/>
            <person name="Yang Q."/>
            <person name="Li X."/>
            <person name="Wang Z."/>
            <person name="Wang Z."/>
            <person name="Jia Z."/>
            <person name="Chen X."/>
        </authorList>
    </citation>
    <scope>NUCLEOTIDE SEQUENCE [LARGE SCALE GENOMIC DNA]</scope>
    <source>
        <strain evidence="2 3">X14-1T</strain>
    </source>
</reference>
<keyword evidence="1" id="KW-0732">Signal</keyword>